<dbReference type="OrthoDB" id="7991996at2"/>
<dbReference type="PROSITE" id="PS50112">
    <property type="entry name" value="PAS"/>
    <property type="match status" value="1"/>
</dbReference>
<evidence type="ECO:0000256" key="2">
    <source>
        <dbReference type="ARBA" id="ARBA00012438"/>
    </source>
</evidence>
<evidence type="ECO:0000256" key="4">
    <source>
        <dbReference type="ARBA" id="ARBA00022679"/>
    </source>
</evidence>
<evidence type="ECO:0000259" key="8">
    <source>
        <dbReference type="PROSITE" id="PS50112"/>
    </source>
</evidence>
<keyword evidence="3" id="KW-0597">Phosphoprotein</keyword>
<sequence length="358" mass="38241">MKPETQSDPITEILATPDLVQALEDERFKQFLDHVPVAIAVSELHPSETITYANLEFEALTGLTAADVIGGDWTLLPGVAAGPGQPTDLGEAIDDGDDYIGSFIISDPERTIEVDAWSNSIEDEDGTPLFRLVALAARRTIGGAIDPRKELREKAALLMELQHRVKNNLQIITTLIRMEARSIPDDETGARFERLAGRVSALALLYKALSGEGMAETVDLGVYLSQVASSVMAAHAIEGLRLELKVDSWPVSINVAMPAGLVVNELMTNALKHAFVGRKGGVISLTSVADKTGCRVVVSDDGVGLPDGTSWPTDGKLGAVIVRSLRENAKAVLDVVSKPGEGVHVTIFFARTAAQKDA</sequence>
<dbReference type="PANTHER" id="PTHR41523:SF8">
    <property type="entry name" value="ETHYLENE RESPONSE SENSOR PROTEIN"/>
    <property type="match status" value="1"/>
</dbReference>
<proteinExistence type="predicted"/>
<dbReference type="EC" id="2.7.13.3" evidence="2"/>
<evidence type="ECO:0000256" key="6">
    <source>
        <dbReference type="ARBA" id="ARBA00022777"/>
    </source>
</evidence>
<keyword evidence="5" id="KW-0547">Nucleotide-binding</keyword>
<dbReference type="Pfam" id="PF13188">
    <property type="entry name" value="PAS_8"/>
    <property type="match status" value="1"/>
</dbReference>
<dbReference type="Pfam" id="PF02518">
    <property type="entry name" value="HATPase_c"/>
    <property type="match status" value="1"/>
</dbReference>
<evidence type="ECO:0000256" key="1">
    <source>
        <dbReference type="ARBA" id="ARBA00000085"/>
    </source>
</evidence>
<evidence type="ECO:0000313" key="9">
    <source>
        <dbReference type="EMBL" id="MQT17606.1"/>
    </source>
</evidence>
<protein>
    <recommendedName>
        <fullName evidence="2">histidine kinase</fullName>
        <ecNumber evidence="2">2.7.13.3</ecNumber>
    </recommendedName>
</protein>
<reference evidence="9 10" key="1">
    <citation type="submission" date="2019-09" db="EMBL/GenBank/DDBJ databases">
        <title>Polymorphobacter sp. isolated from a lake in China.</title>
        <authorList>
            <person name="Liu Z."/>
        </authorList>
    </citation>
    <scope>NUCLEOTIDE SEQUENCE [LARGE SCALE GENOMIC DNA]</scope>
    <source>
        <strain evidence="9 10">D40P</strain>
    </source>
</reference>
<evidence type="ECO:0000256" key="7">
    <source>
        <dbReference type="ARBA" id="ARBA00022840"/>
    </source>
</evidence>
<accession>A0A7C9KXY5</accession>
<dbReference type="Gene3D" id="3.30.450.20">
    <property type="entry name" value="PAS domain"/>
    <property type="match status" value="1"/>
</dbReference>
<dbReference type="InterPro" id="IPR035965">
    <property type="entry name" value="PAS-like_dom_sf"/>
</dbReference>
<evidence type="ECO:0000313" key="10">
    <source>
        <dbReference type="Proteomes" id="UP000481327"/>
    </source>
</evidence>
<organism evidence="9 10">
    <name type="scientific">Sandarakinorhabdus fusca</name>
    <dbReference type="NCBI Taxonomy" id="1439888"/>
    <lineage>
        <taxon>Bacteria</taxon>
        <taxon>Pseudomonadati</taxon>
        <taxon>Pseudomonadota</taxon>
        <taxon>Alphaproteobacteria</taxon>
        <taxon>Sphingomonadales</taxon>
        <taxon>Sphingosinicellaceae</taxon>
        <taxon>Sandarakinorhabdus</taxon>
    </lineage>
</organism>
<dbReference type="EMBL" id="WIOL01000003">
    <property type="protein sequence ID" value="MQT17606.1"/>
    <property type="molecule type" value="Genomic_DNA"/>
</dbReference>
<dbReference type="RefSeq" id="WP_152578050.1">
    <property type="nucleotide sequence ID" value="NZ_JAATJI010000002.1"/>
</dbReference>
<comment type="catalytic activity">
    <reaction evidence="1">
        <text>ATP + protein L-histidine = ADP + protein N-phospho-L-histidine.</text>
        <dbReference type="EC" id="2.7.13.3"/>
    </reaction>
</comment>
<dbReference type="InterPro" id="IPR036890">
    <property type="entry name" value="HATPase_C_sf"/>
</dbReference>
<dbReference type="Pfam" id="PF07568">
    <property type="entry name" value="HisKA_2"/>
    <property type="match status" value="1"/>
</dbReference>
<dbReference type="PANTHER" id="PTHR41523">
    <property type="entry name" value="TWO-COMPONENT SYSTEM SENSOR PROTEIN"/>
    <property type="match status" value="1"/>
</dbReference>
<keyword evidence="4" id="KW-0808">Transferase</keyword>
<dbReference type="AlphaFoldDB" id="A0A7C9KXY5"/>
<dbReference type="InterPro" id="IPR011495">
    <property type="entry name" value="Sig_transdc_His_kin_sub2_dim/P"/>
</dbReference>
<dbReference type="GO" id="GO:0004673">
    <property type="term" value="F:protein histidine kinase activity"/>
    <property type="evidence" value="ECO:0007669"/>
    <property type="project" value="UniProtKB-EC"/>
</dbReference>
<keyword evidence="6" id="KW-0418">Kinase</keyword>
<name>A0A7C9KXY5_9SPHN</name>
<dbReference type="InterPro" id="IPR000014">
    <property type="entry name" value="PAS"/>
</dbReference>
<evidence type="ECO:0000256" key="3">
    <source>
        <dbReference type="ARBA" id="ARBA00022553"/>
    </source>
</evidence>
<dbReference type="InterPro" id="IPR003594">
    <property type="entry name" value="HATPase_dom"/>
</dbReference>
<evidence type="ECO:0000256" key="5">
    <source>
        <dbReference type="ARBA" id="ARBA00022741"/>
    </source>
</evidence>
<comment type="caution">
    <text evidence="9">The sequence shown here is derived from an EMBL/GenBank/DDBJ whole genome shotgun (WGS) entry which is preliminary data.</text>
</comment>
<dbReference type="SUPFAM" id="SSF55785">
    <property type="entry name" value="PYP-like sensor domain (PAS domain)"/>
    <property type="match status" value="1"/>
</dbReference>
<gene>
    <name evidence="9" type="ORF">F3168_10060</name>
</gene>
<dbReference type="Gene3D" id="3.30.565.10">
    <property type="entry name" value="Histidine kinase-like ATPase, C-terminal domain"/>
    <property type="match status" value="1"/>
</dbReference>
<feature type="domain" description="PAS" evidence="8">
    <location>
        <begin position="24"/>
        <end position="70"/>
    </location>
</feature>
<dbReference type="Proteomes" id="UP000481327">
    <property type="component" value="Unassembled WGS sequence"/>
</dbReference>
<dbReference type="GO" id="GO:0005524">
    <property type="term" value="F:ATP binding"/>
    <property type="evidence" value="ECO:0007669"/>
    <property type="project" value="UniProtKB-KW"/>
</dbReference>
<dbReference type="SUPFAM" id="SSF55874">
    <property type="entry name" value="ATPase domain of HSP90 chaperone/DNA topoisomerase II/histidine kinase"/>
    <property type="match status" value="1"/>
</dbReference>
<keyword evidence="7" id="KW-0067">ATP-binding</keyword>
<keyword evidence="10" id="KW-1185">Reference proteome</keyword>